<evidence type="ECO:0000313" key="8">
    <source>
        <dbReference type="EMBL" id="CZR69339.1"/>
    </source>
</evidence>
<feature type="domain" description="Plastocyanin-like" evidence="5">
    <location>
        <begin position="147"/>
        <end position="297"/>
    </location>
</feature>
<name>A0A1L7XWH4_9HELO</name>
<evidence type="ECO:0000259" key="5">
    <source>
        <dbReference type="Pfam" id="PF00394"/>
    </source>
</evidence>
<keyword evidence="2" id="KW-0479">Metal-binding</keyword>
<dbReference type="Pfam" id="PF07732">
    <property type="entry name" value="Cu-oxidase_3"/>
    <property type="match status" value="1"/>
</dbReference>
<dbReference type="PROSITE" id="PS00080">
    <property type="entry name" value="MULTICOPPER_OXIDASE2"/>
    <property type="match status" value="1"/>
</dbReference>
<evidence type="ECO:0000259" key="7">
    <source>
        <dbReference type="Pfam" id="PF07732"/>
    </source>
</evidence>
<proteinExistence type="inferred from homology"/>
<evidence type="ECO:0000256" key="3">
    <source>
        <dbReference type="ARBA" id="ARBA00023002"/>
    </source>
</evidence>
<feature type="domain" description="Plastocyanin-like" evidence="7">
    <location>
        <begin position="21"/>
        <end position="136"/>
    </location>
</feature>
<evidence type="ECO:0000256" key="1">
    <source>
        <dbReference type="ARBA" id="ARBA00010609"/>
    </source>
</evidence>
<dbReference type="NCBIfam" id="TIGR03390">
    <property type="entry name" value="ascorbOXfungal"/>
    <property type="match status" value="1"/>
</dbReference>
<dbReference type="InterPro" id="IPR008972">
    <property type="entry name" value="Cupredoxin"/>
</dbReference>
<dbReference type="InterPro" id="IPR011706">
    <property type="entry name" value="Cu-oxidase_C"/>
</dbReference>
<dbReference type="InterPro" id="IPR001117">
    <property type="entry name" value="Cu-oxidase_2nd"/>
</dbReference>
<accession>A0A1L7XWH4</accession>
<dbReference type="Proteomes" id="UP000184330">
    <property type="component" value="Unassembled WGS sequence"/>
</dbReference>
<protein>
    <submittedName>
        <fullName evidence="8">Related to laccase</fullName>
    </submittedName>
</protein>
<evidence type="ECO:0000313" key="9">
    <source>
        <dbReference type="Proteomes" id="UP000184330"/>
    </source>
</evidence>
<dbReference type="SUPFAM" id="SSF49503">
    <property type="entry name" value="Cupredoxins"/>
    <property type="match status" value="3"/>
</dbReference>
<comment type="similarity">
    <text evidence="1">Belongs to the multicopper oxidase family.</text>
</comment>
<organism evidence="8 9">
    <name type="scientific">Phialocephala subalpina</name>
    <dbReference type="NCBI Taxonomy" id="576137"/>
    <lineage>
        <taxon>Eukaryota</taxon>
        <taxon>Fungi</taxon>
        <taxon>Dikarya</taxon>
        <taxon>Ascomycota</taxon>
        <taxon>Pezizomycotina</taxon>
        <taxon>Leotiomycetes</taxon>
        <taxon>Helotiales</taxon>
        <taxon>Mollisiaceae</taxon>
        <taxon>Phialocephala</taxon>
        <taxon>Phialocephala fortinii species complex</taxon>
    </lineage>
</organism>
<dbReference type="Gene3D" id="2.60.40.420">
    <property type="entry name" value="Cupredoxins - blue copper proteins"/>
    <property type="match status" value="3"/>
</dbReference>
<dbReference type="InterPro" id="IPR011707">
    <property type="entry name" value="Cu-oxidase-like_N"/>
</dbReference>
<dbReference type="GO" id="GO:0005507">
    <property type="term" value="F:copper ion binding"/>
    <property type="evidence" value="ECO:0007669"/>
    <property type="project" value="InterPro"/>
</dbReference>
<keyword evidence="3" id="KW-0560">Oxidoreductase</keyword>
<dbReference type="OrthoDB" id="2121828at2759"/>
<dbReference type="STRING" id="576137.A0A1L7XWH4"/>
<dbReference type="EMBL" id="FJOG01000069">
    <property type="protein sequence ID" value="CZR69339.1"/>
    <property type="molecule type" value="Genomic_DNA"/>
</dbReference>
<dbReference type="Pfam" id="PF07731">
    <property type="entry name" value="Cu-oxidase_2"/>
    <property type="match status" value="1"/>
</dbReference>
<dbReference type="InterPro" id="IPR045087">
    <property type="entry name" value="Cu-oxidase_fam"/>
</dbReference>
<dbReference type="PROSITE" id="PS00079">
    <property type="entry name" value="MULTICOPPER_OXIDASE1"/>
    <property type="match status" value="1"/>
</dbReference>
<feature type="domain" description="Plastocyanin-like" evidence="6">
    <location>
        <begin position="397"/>
        <end position="523"/>
    </location>
</feature>
<dbReference type="InterPro" id="IPR017762">
    <property type="entry name" value="Multicopper_oxidase_fun"/>
</dbReference>
<dbReference type="InterPro" id="IPR002355">
    <property type="entry name" value="Cu_oxidase_Cu_BS"/>
</dbReference>
<keyword evidence="9" id="KW-1185">Reference proteome</keyword>
<evidence type="ECO:0000256" key="2">
    <source>
        <dbReference type="ARBA" id="ARBA00022723"/>
    </source>
</evidence>
<dbReference type="AlphaFoldDB" id="A0A1L7XWH4"/>
<evidence type="ECO:0000259" key="6">
    <source>
        <dbReference type="Pfam" id="PF07731"/>
    </source>
</evidence>
<dbReference type="InterPro" id="IPR033138">
    <property type="entry name" value="Cu_oxidase_CS"/>
</dbReference>
<dbReference type="PANTHER" id="PTHR11709:SF394">
    <property type="entry name" value="FI03373P-RELATED"/>
    <property type="match status" value="1"/>
</dbReference>
<dbReference type="CDD" id="cd13895">
    <property type="entry name" value="CuRO_3_AAO_like_2"/>
    <property type="match status" value="1"/>
</dbReference>
<gene>
    <name evidence="8" type="ORF">PAC_19239</name>
</gene>
<dbReference type="PANTHER" id="PTHR11709">
    <property type="entry name" value="MULTI-COPPER OXIDASE"/>
    <property type="match status" value="1"/>
</dbReference>
<evidence type="ECO:0000256" key="4">
    <source>
        <dbReference type="ARBA" id="ARBA00023008"/>
    </source>
</evidence>
<reference evidence="8 9" key="1">
    <citation type="submission" date="2016-03" db="EMBL/GenBank/DDBJ databases">
        <authorList>
            <person name="Ploux O."/>
        </authorList>
    </citation>
    <scope>NUCLEOTIDE SEQUENCE [LARGE SCALE GENOMIC DNA]</scope>
    <source>
        <strain evidence="8 9">UAMH 11012</strain>
    </source>
</reference>
<dbReference type="InterPro" id="IPR035666">
    <property type="entry name" value="MCO_CuRO_3"/>
</dbReference>
<keyword evidence="4" id="KW-0186">Copper</keyword>
<dbReference type="GO" id="GO:0016491">
    <property type="term" value="F:oxidoreductase activity"/>
    <property type="evidence" value="ECO:0007669"/>
    <property type="project" value="UniProtKB-KW"/>
</dbReference>
<dbReference type="Pfam" id="PF00394">
    <property type="entry name" value="Cu-oxidase"/>
    <property type="match status" value="1"/>
</dbReference>
<sequence>MVKAGTVCHDETFVPDAILRVTAQNQTTSCLPSKSTVLVNGTSPGPELRLVEGVTYWIRVYNDMPEANLTMHWHGLSMAVSPFADGTPQASQWPIPPLHFFDYEIKPEVGMAGTYFYHSHVGFQAVSAAGPLIVDDCNGPPYKYDEERIIFIQDTFTGNDSTIEAGLSHNPLKWSGEAQAILVNGQGGGSSNGTACNSTLSSLDIEPGKTYRFRFIGATALTFASLAIEGHNSLTVIEADGAYTQPYNTSFLQIATGQRYSVLLTTKPASENTHYFMQLESRERPTVTRGFAVLNYGTPQPPSIFYPPAKPVMTLPNTTLGFLDYALRPHPMYEDDYPSAQDVTRRITMTVHQRITGPTIWVENNYNWTETFPQEPYLVSLYKSDGIGFPSMDRALANNGLDPVTRAFPAQIGEVLEIVIQNTGADAGGLDAHPFHAHGAHYWDLGSGNGTYNSTLNELKLAGAQPVKRDTTMLYRYALTTGNGTQMGWRAWRLKVTQPGVWMIHCHILQHMIMGMQAVWVMGNSSEVLGKVPSPEVEGYLTYGGDVYGKDEV</sequence>